<dbReference type="EMBL" id="FOXQ01000004">
    <property type="protein sequence ID" value="SFP99979.1"/>
    <property type="molecule type" value="Genomic_DNA"/>
</dbReference>
<evidence type="ECO:0000313" key="3">
    <source>
        <dbReference type="Proteomes" id="UP000199031"/>
    </source>
</evidence>
<organism evidence="2 3">
    <name type="scientific">Parafilimonas terrae</name>
    <dbReference type="NCBI Taxonomy" id="1465490"/>
    <lineage>
        <taxon>Bacteria</taxon>
        <taxon>Pseudomonadati</taxon>
        <taxon>Bacteroidota</taxon>
        <taxon>Chitinophagia</taxon>
        <taxon>Chitinophagales</taxon>
        <taxon>Chitinophagaceae</taxon>
        <taxon>Parafilimonas</taxon>
    </lineage>
</organism>
<evidence type="ECO:0008006" key="4">
    <source>
        <dbReference type="Google" id="ProtNLM"/>
    </source>
</evidence>
<dbReference type="AlphaFoldDB" id="A0A1I5UXN6"/>
<feature type="chain" id="PRO_5011647860" description="DUF4907 domain-containing protein" evidence="1">
    <location>
        <begin position="24"/>
        <end position="121"/>
    </location>
</feature>
<dbReference type="STRING" id="1465490.SAMN05444277_10496"/>
<gene>
    <name evidence="2" type="ORF">SAMN05444277_10496</name>
</gene>
<keyword evidence="3" id="KW-1185">Reference proteome</keyword>
<dbReference type="Pfam" id="PF16250">
    <property type="entry name" value="DUF4907"/>
    <property type="match status" value="1"/>
</dbReference>
<sequence length="121" mass="13444">MMITNWKRALAIALLAVCIAACNNNNNNKADINANAHQQHADSSRVEVYTFPTQQGFGYSIIVDHKEFIRQDCIPVIQGNKPFPTEVLAAQTGKLVAQKIRNNELPTLTLQELNNLGITQQ</sequence>
<name>A0A1I5UXN6_9BACT</name>
<evidence type="ECO:0000313" key="2">
    <source>
        <dbReference type="EMBL" id="SFP99979.1"/>
    </source>
</evidence>
<protein>
    <recommendedName>
        <fullName evidence="4">DUF4907 domain-containing protein</fullName>
    </recommendedName>
</protein>
<reference evidence="2 3" key="1">
    <citation type="submission" date="2016-10" db="EMBL/GenBank/DDBJ databases">
        <authorList>
            <person name="de Groot N.N."/>
        </authorList>
    </citation>
    <scope>NUCLEOTIDE SEQUENCE [LARGE SCALE GENOMIC DNA]</scope>
    <source>
        <strain evidence="2 3">DSM 28286</strain>
    </source>
</reference>
<keyword evidence="1" id="KW-0732">Signal</keyword>
<dbReference type="RefSeq" id="WP_177191854.1">
    <property type="nucleotide sequence ID" value="NZ_FOXQ01000004.1"/>
</dbReference>
<evidence type="ECO:0000256" key="1">
    <source>
        <dbReference type="SAM" id="SignalP"/>
    </source>
</evidence>
<proteinExistence type="predicted"/>
<accession>A0A1I5UXN6</accession>
<feature type="signal peptide" evidence="1">
    <location>
        <begin position="1"/>
        <end position="23"/>
    </location>
</feature>
<dbReference type="InterPro" id="IPR032593">
    <property type="entry name" value="DUF4907"/>
</dbReference>
<dbReference type="Proteomes" id="UP000199031">
    <property type="component" value="Unassembled WGS sequence"/>
</dbReference>